<proteinExistence type="inferred from homology"/>
<feature type="transmembrane region" description="Helical" evidence="8">
    <location>
        <begin position="134"/>
        <end position="151"/>
    </location>
</feature>
<feature type="transmembrane region" description="Helical" evidence="8">
    <location>
        <begin position="250"/>
        <end position="267"/>
    </location>
</feature>
<feature type="transmembrane region" description="Helical" evidence="8">
    <location>
        <begin position="157"/>
        <end position="173"/>
    </location>
</feature>
<feature type="transmembrane region" description="Helical" evidence="8">
    <location>
        <begin position="110"/>
        <end position="127"/>
    </location>
</feature>
<sequence>MTTETAPADNAAARGFAFAFSAYFLWGLLPLLMKALGHIPAVEVVAHRIVWSVPIAGAVLVALGRTADLKAALRSPRTLAMAALTAGFITVNWGLYVWAIAVGRAVETSLGYYINPLVSIAMGAVLLGEKLTRAQIVAVALAAAAVALLTVEAGGLPWVSLVLAFSFACYGFLRKTLPIGPSQGFFLEVLILALPALFYLFWLETTGASHFALAEPGNIALLLACGPATAVPLLLYGFGAKLLRLSTIGLMQYIAPTMIFLIAVFVFDEPFGGVRLAAFALIWAALAIYTWSILAEARRARLADIEPGTT</sequence>
<dbReference type="InterPro" id="IPR004626">
    <property type="entry name" value="RarD"/>
</dbReference>
<keyword evidence="7 8" id="KW-0472">Membrane</keyword>
<dbReference type="GO" id="GO:0005886">
    <property type="term" value="C:plasma membrane"/>
    <property type="evidence" value="ECO:0007669"/>
    <property type="project" value="UniProtKB-SubCell"/>
</dbReference>
<evidence type="ECO:0000313" key="10">
    <source>
        <dbReference type="EMBL" id="QDY98890.1"/>
    </source>
</evidence>
<feature type="transmembrane region" description="Helical" evidence="8">
    <location>
        <begin position="79"/>
        <end position="98"/>
    </location>
</feature>
<gene>
    <name evidence="10" type="primary">rarD</name>
    <name evidence="10" type="ORF">FQ775_00020</name>
</gene>
<dbReference type="NCBIfam" id="TIGR00688">
    <property type="entry name" value="rarD"/>
    <property type="match status" value="1"/>
</dbReference>
<dbReference type="RefSeq" id="WP_146297382.1">
    <property type="nucleotide sequence ID" value="NZ_CP042301.2"/>
</dbReference>
<feature type="transmembrane region" description="Helical" evidence="8">
    <location>
        <begin position="185"/>
        <end position="203"/>
    </location>
</feature>
<evidence type="ECO:0000256" key="6">
    <source>
        <dbReference type="ARBA" id="ARBA00022989"/>
    </source>
</evidence>
<feature type="transmembrane region" description="Helical" evidence="8">
    <location>
        <begin position="12"/>
        <end position="29"/>
    </location>
</feature>
<dbReference type="EMBL" id="CP042301">
    <property type="protein sequence ID" value="QDY98890.1"/>
    <property type="molecule type" value="Genomic_DNA"/>
</dbReference>
<dbReference type="KEGG" id="niy:FQ775_00020"/>
<dbReference type="InterPro" id="IPR000620">
    <property type="entry name" value="EamA_dom"/>
</dbReference>
<protein>
    <submittedName>
        <fullName evidence="10">EamA family transporter RarD</fullName>
    </submittedName>
</protein>
<dbReference type="PANTHER" id="PTHR22911:SF137">
    <property type="entry name" value="SOLUTE CARRIER FAMILY 35 MEMBER G2-RELATED"/>
    <property type="match status" value="1"/>
</dbReference>
<evidence type="ECO:0000256" key="7">
    <source>
        <dbReference type="ARBA" id="ARBA00023136"/>
    </source>
</evidence>
<comment type="subcellular location">
    <subcellularLocation>
        <location evidence="1">Cell membrane</location>
        <topology evidence="1">Multi-pass membrane protein</topology>
    </subcellularLocation>
</comment>
<organism evidence="10 11">
    <name type="scientific">Nitratireductor mangrovi</name>
    <dbReference type="NCBI Taxonomy" id="2599600"/>
    <lineage>
        <taxon>Bacteria</taxon>
        <taxon>Pseudomonadati</taxon>
        <taxon>Pseudomonadota</taxon>
        <taxon>Alphaproteobacteria</taxon>
        <taxon>Hyphomicrobiales</taxon>
        <taxon>Phyllobacteriaceae</taxon>
        <taxon>Nitratireductor</taxon>
    </lineage>
</organism>
<evidence type="ECO:0000256" key="4">
    <source>
        <dbReference type="ARBA" id="ARBA00022475"/>
    </source>
</evidence>
<evidence type="ECO:0000256" key="2">
    <source>
        <dbReference type="ARBA" id="ARBA00007362"/>
    </source>
</evidence>
<evidence type="ECO:0000256" key="8">
    <source>
        <dbReference type="SAM" id="Phobius"/>
    </source>
</evidence>
<keyword evidence="11" id="KW-1185">Reference proteome</keyword>
<dbReference type="SUPFAM" id="SSF103481">
    <property type="entry name" value="Multidrug resistance efflux transporter EmrE"/>
    <property type="match status" value="2"/>
</dbReference>
<dbReference type="Pfam" id="PF00892">
    <property type="entry name" value="EamA"/>
    <property type="match status" value="1"/>
</dbReference>
<feature type="domain" description="EamA" evidence="9">
    <location>
        <begin position="15"/>
        <end position="150"/>
    </location>
</feature>
<accession>A0A5B8KTJ9</accession>
<evidence type="ECO:0000256" key="3">
    <source>
        <dbReference type="ARBA" id="ARBA00022448"/>
    </source>
</evidence>
<dbReference type="InterPro" id="IPR037185">
    <property type="entry name" value="EmrE-like"/>
</dbReference>
<feature type="transmembrane region" description="Helical" evidence="8">
    <location>
        <begin position="219"/>
        <end position="238"/>
    </location>
</feature>
<keyword evidence="3" id="KW-0813">Transport</keyword>
<evidence type="ECO:0000256" key="1">
    <source>
        <dbReference type="ARBA" id="ARBA00004651"/>
    </source>
</evidence>
<evidence type="ECO:0000256" key="5">
    <source>
        <dbReference type="ARBA" id="ARBA00022692"/>
    </source>
</evidence>
<evidence type="ECO:0000313" key="11">
    <source>
        <dbReference type="Proteomes" id="UP000321389"/>
    </source>
</evidence>
<name>A0A5B8KTJ9_9HYPH</name>
<feature type="transmembrane region" description="Helical" evidence="8">
    <location>
        <begin position="49"/>
        <end position="67"/>
    </location>
</feature>
<dbReference type="OrthoDB" id="369870at2"/>
<dbReference type="PANTHER" id="PTHR22911">
    <property type="entry name" value="ACYL-MALONYL CONDENSING ENZYME-RELATED"/>
    <property type="match status" value="1"/>
</dbReference>
<keyword evidence="4" id="KW-1003">Cell membrane</keyword>
<reference evidence="10" key="1">
    <citation type="submission" date="2020-04" db="EMBL/GenBank/DDBJ databases">
        <title>Nitratireductor sp. nov. isolated from mangrove soil.</title>
        <authorList>
            <person name="Ye Y."/>
        </authorList>
    </citation>
    <scope>NUCLEOTIDE SEQUENCE</scope>
    <source>
        <strain evidence="10">SY7</strain>
    </source>
</reference>
<keyword evidence="5 8" id="KW-0812">Transmembrane</keyword>
<evidence type="ECO:0000259" key="9">
    <source>
        <dbReference type="Pfam" id="PF00892"/>
    </source>
</evidence>
<dbReference type="Proteomes" id="UP000321389">
    <property type="component" value="Chromosome"/>
</dbReference>
<comment type="similarity">
    <text evidence="2">Belongs to the EamA transporter family.</text>
</comment>
<dbReference type="AlphaFoldDB" id="A0A5B8KTJ9"/>
<feature type="transmembrane region" description="Helical" evidence="8">
    <location>
        <begin position="273"/>
        <end position="294"/>
    </location>
</feature>
<keyword evidence="6 8" id="KW-1133">Transmembrane helix</keyword>